<dbReference type="RefSeq" id="WP_176228861.1">
    <property type="nucleotide sequence ID" value="NZ_FXAZ01000001.1"/>
</dbReference>
<dbReference type="PANTHER" id="PTHR35789">
    <property type="entry name" value="SPORE GERMINATION PROTEIN B3"/>
    <property type="match status" value="1"/>
</dbReference>
<dbReference type="PROSITE" id="PS51257">
    <property type="entry name" value="PROKAR_LIPOPROTEIN"/>
    <property type="match status" value="1"/>
</dbReference>
<evidence type="ECO:0000313" key="12">
    <source>
        <dbReference type="Proteomes" id="UP000193834"/>
    </source>
</evidence>
<accession>A0A1X7J773</accession>
<dbReference type="STRING" id="1852522.SAMN06295960_1307"/>
<keyword evidence="4 8" id="KW-0732">Signal</keyword>
<evidence type="ECO:0000313" key="11">
    <source>
        <dbReference type="EMBL" id="SMG23545.1"/>
    </source>
</evidence>
<evidence type="ECO:0000256" key="2">
    <source>
        <dbReference type="ARBA" id="ARBA00007886"/>
    </source>
</evidence>
<keyword evidence="3" id="KW-0309">Germination</keyword>
<evidence type="ECO:0000256" key="7">
    <source>
        <dbReference type="ARBA" id="ARBA00023288"/>
    </source>
</evidence>
<name>A0A1X7J773_9BACL</name>
<organism evidence="11 12">
    <name type="scientific">Paenibacillus aquistagni</name>
    <dbReference type="NCBI Taxonomy" id="1852522"/>
    <lineage>
        <taxon>Bacteria</taxon>
        <taxon>Bacillati</taxon>
        <taxon>Bacillota</taxon>
        <taxon>Bacilli</taxon>
        <taxon>Bacillales</taxon>
        <taxon>Paenibacillaceae</taxon>
        <taxon>Paenibacillus</taxon>
    </lineage>
</organism>
<dbReference type="Pfam" id="PF05504">
    <property type="entry name" value="Spore_GerAC"/>
    <property type="match status" value="1"/>
</dbReference>
<evidence type="ECO:0000256" key="4">
    <source>
        <dbReference type="ARBA" id="ARBA00022729"/>
    </source>
</evidence>
<feature type="signal peptide" evidence="8">
    <location>
        <begin position="1"/>
        <end position="21"/>
    </location>
</feature>
<comment type="similarity">
    <text evidence="2">Belongs to the GerABKC lipoprotein family.</text>
</comment>
<dbReference type="Pfam" id="PF25198">
    <property type="entry name" value="Spore_GerAC_N"/>
    <property type="match status" value="1"/>
</dbReference>
<evidence type="ECO:0000259" key="10">
    <source>
        <dbReference type="Pfam" id="PF25198"/>
    </source>
</evidence>
<gene>
    <name evidence="11" type="ORF">SAMN06295960_1307</name>
</gene>
<dbReference type="InterPro" id="IPR046953">
    <property type="entry name" value="Spore_GerAC-like_C"/>
</dbReference>
<dbReference type="AlphaFoldDB" id="A0A1X7J773"/>
<comment type="subcellular location">
    <subcellularLocation>
        <location evidence="1">Membrane</location>
        <topology evidence="1">Lipid-anchor</topology>
    </subcellularLocation>
</comment>
<dbReference type="PANTHER" id="PTHR35789:SF1">
    <property type="entry name" value="SPORE GERMINATION PROTEIN B3"/>
    <property type="match status" value="1"/>
</dbReference>
<evidence type="ECO:0000256" key="5">
    <source>
        <dbReference type="ARBA" id="ARBA00023136"/>
    </source>
</evidence>
<evidence type="ECO:0000256" key="1">
    <source>
        <dbReference type="ARBA" id="ARBA00004635"/>
    </source>
</evidence>
<feature type="domain" description="Spore germination protein N-terminal" evidence="10">
    <location>
        <begin position="24"/>
        <end position="190"/>
    </location>
</feature>
<evidence type="ECO:0000256" key="8">
    <source>
        <dbReference type="SAM" id="SignalP"/>
    </source>
</evidence>
<evidence type="ECO:0000256" key="3">
    <source>
        <dbReference type="ARBA" id="ARBA00022544"/>
    </source>
</evidence>
<keyword evidence="12" id="KW-1185">Reference proteome</keyword>
<keyword evidence="6" id="KW-0564">Palmitate</keyword>
<dbReference type="Gene3D" id="3.30.300.210">
    <property type="entry name" value="Nutrient germinant receptor protein C, domain 3"/>
    <property type="match status" value="1"/>
</dbReference>
<keyword evidence="7" id="KW-0449">Lipoprotein</keyword>
<evidence type="ECO:0000256" key="6">
    <source>
        <dbReference type="ARBA" id="ARBA00023139"/>
    </source>
</evidence>
<evidence type="ECO:0000259" key="9">
    <source>
        <dbReference type="Pfam" id="PF05504"/>
    </source>
</evidence>
<dbReference type="InterPro" id="IPR057336">
    <property type="entry name" value="GerAC_N"/>
</dbReference>
<feature type="chain" id="PRO_5038588052" evidence="8">
    <location>
        <begin position="22"/>
        <end position="382"/>
    </location>
</feature>
<dbReference type="InterPro" id="IPR038501">
    <property type="entry name" value="Spore_GerAC_C_sf"/>
</dbReference>
<dbReference type="GO" id="GO:0016020">
    <property type="term" value="C:membrane"/>
    <property type="evidence" value="ECO:0007669"/>
    <property type="project" value="UniProtKB-SubCell"/>
</dbReference>
<dbReference type="EMBL" id="FXAZ01000001">
    <property type="protein sequence ID" value="SMG23545.1"/>
    <property type="molecule type" value="Genomic_DNA"/>
</dbReference>
<keyword evidence="5" id="KW-0472">Membrane</keyword>
<dbReference type="InterPro" id="IPR008844">
    <property type="entry name" value="Spore_GerAC-like"/>
</dbReference>
<reference evidence="11 12" key="1">
    <citation type="submission" date="2017-04" db="EMBL/GenBank/DDBJ databases">
        <authorList>
            <person name="Afonso C.L."/>
            <person name="Miller P.J."/>
            <person name="Scott M.A."/>
            <person name="Spackman E."/>
            <person name="Goraichik I."/>
            <person name="Dimitrov K.M."/>
            <person name="Suarez D.L."/>
            <person name="Swayne D.E."/>
        </authorList>
    </citation>
    <scope>NUCLEOTIDE SEQUENCE [LARGE SCALE GENOMIC DNA]</scope>
    <source>
        <strain evidence="11 12">11</strain>
    </source>
</reference>
<feature type="domain" description="Spore germination GerAC-like C-terminal" evidence="9">
    <location>
        <begin position="199"/>
        <end position="379"/>
    </location>
</feature>
<dbReference type="GO" id="GO:0009847">
    <property type="term" value="P:spore germination"/>
    <property type="evidence" value="ECO:0007669"/>
    <property type="project" value="InterPro"/>
</dbReference>
<dbReference type="Proteomes" id="UP000193834">
    <property type="component" value="Unassembled WGS sequence"/>
</dbReference>
<proteinExistence type="inferred from homology"/>
<protein>
    <submittedName>
        <fullName evidence="11">Germination protein, Ger(X)C family</fullName>
    </submittedName>
</protein>
<sequence length="382" mass="43587">MKAWRTFSVALIAISMLTACMKTNIIEEISIVVALGFDVNKDQTFRVTSSFLESQTEPKLNKERSVSVHTKTSQGAQQLFTQRVGYELAYGQIRVLLLDPKLFEAQKANEIQLLSRDPLYGDMIKIVIADQGAADILEHRYNSIPNIGTYLNNMLDHNTNKSWSPVMTMHEFSKDKSEDLYREKVIPIMERQGEEIEITGSALLQNSQIVGRASAQESFYIKSLRGEDAEFPYEVFFTKQQLIESGMIHHFPRNENVQDVSLAFKIINSKGHIHVTDLDKLEFKATVNVEIDIQGISEYYNFQDSRAIAALKKQLRSTLTTHLQQVLDKIKQVNSDCVGFSERYRSMIPHSKLQQTNWIELFPTSTLQGDVNIKLIRTGTKE</sequence>